<protein>
    <submittedName>
        <fullName evidence="3">Unannotated protein</fullName>
    </submittedName>
</protein>
<evidence type="ECO:0000256" key="1">
    <source>
        <dbReference type="ARBA" id="ARBA00022723"/>
    </source>
</evidence>
<name>A0A6J6YJN5_9ZZZZ</name>
<evidence type="ECO:0000259" key="2">
    <source>
        <dbReference type="PROSITE" id="PS51819"/>
    </source>
</evidence>
<dbReference type="GO" id="GO:0046872">
    <property type="term" value="F:metal ion binding"/>
    <property type="evidence" value="ECO:0007669"/>
    <property type="project" value="UniProtKB-KW"/>
</dbReference>
<organism evidence="3">
    <name type="scientific">freshwater metagenome</name>
    <dbReference type="NCBI Taxonomy" id="449393"/>
    <lineage>
        <taxon>unclassified sequences</taxon>
        <taxon>metagenomes</taxon>
        <taxon>ecological metagenomes</taxon>
    </lineage>
</organism>
<dbReference type="InterPro" id="IPR018146">
    <property type="entry name" value="Glyoxalase_1_CS"/>
</dbReference>
<evidence type="ECO:0000313" key="3">
    <source>
        <dbReference type="EMBL" id="CAB4809620.1"/>
    </source>
</evidence>
<dbReference type="InterPro" id="IPR037523">
    <property type="entry name" value="VOC_core"/>
</dbReference>
<dbReference type="PANTHER" id="PTHR21366:SF22">
    <property type="entry name" value="VOC DOMAIN-CONTAINING PROTEIN"/>
    <property type="match status" value="1"/>
</dbReference>
<accession>A0A6J6YJN5</accession>
<sequence>MKPVGVQHVSIGVHDLAASITFYNLLGMTVDPSRPTFSVDGAWMQAGAQQVHLILTEKATPGLENHFAVIVDDLEACLNELGEQGVDAFRLNHVQGAGRQAFINDPSGNVIELNQPD</sequence>
<dbReference type="PROSITE" id="PS00934">
    <property type="entry name" value="GLYOXALASE_I_1"/>
    <property type="match status" value="1"/>
</dbReference>
<dbReference type="PANTHER" id="PTHR21366">
    <property type="entry name" value="GLYOXALASE FAMILY PROTEIN"/>
    <property type="match status" value="1"/>
</dbReference>
<keyword evidence="1" id="KW-0479">Metal-binding</keyword>
<dbReference type="InterPro" id="IPR004360">
    <property type="entry name" value="Glyas_Fos-R_dOase_dom"/>
</dbReference>
<feature type="domain" description="VOC" evidence="2">
    <location>
        <begin position="5"/>
        <end position="116"/>
    </location>
</feature>
<reference evidence="3" key="1">
    <citation type="submission" date="2020-05" db="EMBL/GenBank/DDBJ databases">
        <authorList>
            <person name="Chiriac C."/>
            <person name="Salcher M."/>
            <person name="Ghai R."/>
            <person name="Kavagutti S V."/>
        </authorList>
    </citation>
    <scope>NUCLEOTIDE SEQUENCE</scope>
</reference>
<proteinExistence type="predicted"/>
<dbReference type="Gene3D" id="3.10.180.10">
    <property type="entry name" value="2,3-Dihydroxybiphenyl 1,2-Dioxygenase, domain 1"/>
    <property type="match status" value="1"/>
</dbReference>
<dbReference type="InterPro" id="IPR029068">
    <property type="entry name" value="Glyas_Bleomycin-R_OHBP_Dase"/>
</dbReference>
<dbReference type="Pfam" id="PF00903">
    <property type="entry name" value="Glyoxalase"/>
    <property type="match status" value="1"/>
</dbReference>
<dbReference type="AlphaFoldDB" id="A0A6J6YJN5"/>
<dbReference type="EMBL" id="CAFAAI010000283">
    <property type="protein sequence ID" value="CAB4809620.1"/>
    <property type="molecule type" value="Genomic_DNA"/>
</dbReference>
<dbReference type="SUPFAM" id="SSF54593">
    <property type="entry name" value="Glyoxalase/Bleomycin resistance protein/Dihydroxybiphenyl dioxygenase"/>
    <property type="match status" value="1"/>
</dbReference>
<dbReference type="PROSITE" id="PS51819">
    <property type="entry name" value="VOC"/>
    <property type="match status" value="1"/>
</dbReference>
<dbReference type="InterPro" id="IPR050383">
    <property type="entry name" value="GlyoxalaseI/FosfomycinResist"/>
</dbReference>
<dbReference type="GO" id="GO:0004462">
    <property type="term" value="F:lactoylglutathione lyase activity"/>
    <property type="evidence" value="ECO:0007669"/>
    <property type="project" value="InterPro"/>
</dbReference>
<gene>
    <name evidence="3" type="ORF">UFOPK2992_01490</name>
</gene>